<dbReference type="EMBL" id="BMLF01000001">
    <property type="protein sequence ID" value="GGL93556.1"/>
    <property type="molecule type" value="Genomic_DNA"/>
</dbReference>
<keyword evidence="2" id="KW-0560">Oxidoreductase</keyword>
<reference evidence="2" key="2">
    <citation type="submission" date="2020-09" db="EMBL/GenBank/DDBJ databases">
        <authorList>
            <person name="Sun Q."/>
            <person name="Zhou Y."/>
        </authorList>
    </citation>
    <scope>NUCLEOTIDE SEQUENCE</scope>
    <source>
        <strain evidence="2">CGMCC 1.6293</strain>
    </source>
</reference>
<evidence type="ECO:0000259" key="1">
    <source>
        <dbReference type="PROSITE" id="PS51725"/>
    </source>
</evidence>
<dbReference type="InterPro" id="IPR007138">
    <property type="entry name" value="ABM_dom"/>
</dbReference>
<dbReference type="InterPro" id="IPR011008">
    <property type="entry name" value="Dimeric_a/b-barrel"/>
</dbReference>
<evidence type="ECO:0000313" key="2">
    <source>
        <dbReference type="EMBL" id="GGL93556.1"/>
    </source>
</evidence>
<sequence>MIIVTGTMEVPEEHIEKARENFRLAEEATAQEPGCLTYRFFQSVSEPTLFRVYEEWEDKAALKAHAAHENMAAHRERMAPLGLGNRKIQLVEPERIRDLG</sequence>
<comment type="caution">
    <text evidence="2">The sequence shown here is derived from an EMBL/GenBank/DDBJ whole genome shotgun (WGS) entry which is preliminary data.</text>
</comment>
<dbReference type="Pfam" id="PF03992">
    <property type="entry name" value="ABM"/>
    <property type="match status" value="1"/>
</dbReference>
<organism evidence="2 3">
    <name type="scientific">Pseudooceanicola nanhaiensis</name>
    <dbReference type="NCBI Taxonomy" id="375761"/>
    <lineage>
        <taxon>Bacteria</taxon>
        <taxon>Pseudomonadati</taxon>
        <taxon>Pseudomonadota</taxon>
        <taxon>Alphaproteobacteria</taxon>
        <taxon>Rhodobacterales</taxon>
        <taxon>Paracoccaceae</taxon>
        <taxon>Pseudooceanicola</taxon>
    </lineage>
</organism>
<evidence type="ECO:0000313" key="3">
    <source>
        <dbReference type="Proteomes" id="UP000649829"/>
    </source>
</evidence>
<proteinExistence type="predicted"/>
<dbReference type="PANTHER" id="PTHR33336:SF3">
    <property type="entry name" value="ABM DOMAIN-CONTAINING PROTEIN"/>
    <property type="match status" value="1"/>
</dbReference>
<dbReference type="SUPFAM" id="SSF54909">
    <property type="entry name" value="Dimeric alpha+beta barrel"/>
    <property type="match status" value="1"/>
</dbReference>
<feature type="domain" description="ABM" evidence="1">
    <location>
        <begin position="2"/>
        <end position="90"/>
    </location>
</feature>
<dbReference type="Proteomes" id="UP000649829">
    <property type="component" value="Unassembled WGS sequence"/>
</dbReference>
<dbReference type="InterPro" id="IPR050744">
    <property type="entry name" value="AI-2_Isomerase_LsrG"/>
</dbReference>
<keyword evidence="2" id="KW-0503">Monooxygenase</keyword>
<keyword evidence="3" id="KW-1185">Reference proteome</keyword>
<dbReference type="RefSeq" id="WP_036538498.1">
    <property type="nucleotide sequence ID" value="NZ_BMLF01000001.1"/>
</dbReference>
<dbReference type="Gene3D" id="3.30.70.100">
    <property type="match status" value="1"/>
</dbReference>
<dbReference type="GO" id="GO:0004497">
    <property type="term" value="F:monooxygenase activity"/>
    <property type="evidence" value="ECO:0007669"/>
    <property type="project" value="UniProtKB-KW"/>
</dbReference>
<protein>
    <submittedName>
        <fullName evidence="2">Antibiotic biosynthesis monooxygenase</fullName>
    </submittedName>
</protein>
<dbReference type="PROSITE" id="PS51725">
    <property type="entry name" value="ABM"/>
    <property type="match status" value="1"/>
</dbReference>
<dbReference type="AlphaFoldDB" id="A0A917SS47"/>
<reference evidence="2" key="1">
    <citation type="journal article" date="2014" name="Int. J. Syst. Evol. Microbiol.">
        <title>Complete genome sequence of Corynebacterium casei LMG S-19264T (=DSM 44701T), isolated from a smear-ripened cheese.</title>
        <authorList>
            <consortium name="US DOE Joint Genome Institute (JGI-PGF)"/>
            <person name="Walter F."/>
            <person name="Albersmeier A."/>
            <person name="Kalinowski J."/>
            <person name="Ruckert C."/>
        </authorList>
    </citation>
    <scope>NUCLEOTIDE SEQUENCE</scope>
    <source>
        <strain evidence="2">CGMCC 1.6293</strain>
    </source>
</reference>
<gene>
    <name evidence="2" type="ORF">GCM10011534_14650</name>
</gene>
<dbReference type="PANTHER" id="PTHR33336">
    <property type="entry name" value="QUINOL MONOOXYGENASE YGIN-RELATED"/>
    <property type="match status" value="1"/>
</dbReference>
<accession>A0A917SS47</accession>
<name>A0A917SS47_9RHOB</name>